<evidence type="ECO:0000256" key="13">
    <source>
        <dbReference type="RuleBase" id="RU004241"/>
    </source>
</evidence>
<evidence type="ECO:0000256" key="11">
    <source>
        <dbReference type="ARBA" id="ARBA00040313"/>
    </source>
</evidence>
<dbReference type="Gene3D" id="1.10.520.10">
    <property type="match status" value="1"/>
</dbReference>
<evidence type="ECO:0000256" key="3">
    <source>
        <dbReference type="ARBA" id="ARBA00022559"/>
    </source>
</evidence>
<evidence type="ECO:0000256" key="7">
    <source>
        <dbReference type="ARBA" id="ARBA00023002"/>
    </source>
</evidence>
<dbReference type="SUPFAM" id="SSF48113">
    <property type="entry name" value="Heme-dependent peroxidases"/>
    <property type="match status" value="1"/>
</dbReference>
<evidence type="ECO:0000256" key="8">
    <source>
        <dbReference type="ARBA" id="ARBA00023004"/>
    </source>
</evidence>
<evidence type="ECO:0000259" key="14">
    <source>
        <dbReference type="PROSITE" id="PS50873"/>
    </source>
</evidence>
<evidence type="ECO:0000313" key="15">
    <source>
        <dbReference type="EMBL" id="ADV91231.1"/>
    </source>
</evidence>
<evidence type="ECO:0000256" key="10">
    <source>
        <dbReference type="ARBA" id="ARBA00039063"/>
    </source>
</evidence>
<evidence type="ECO:0000256" key="6">
    <source>
        <dbReference type="ARBA" id="ARBA00022946"/>
    </source>
</evidence>
<dbReference type="PRINTS" id="PR00458">
    <property type="entry name" value="PEROXIDASE"/>
</dbReference>
<dbReference type="EC" id="1.11.1.5" evidence="10"/>
<dbReference type="AlphaFoldDB" id="F2WQ86"/>
<evidence type="ECO:0000256" key="2">
    <source>
        <dbReference type="ARBA" id="ARBA00004569"/>
    </source>
</evidence>
<reference evidence="15" key="1">
    <citation type="journal article" date="2011" name="J. Mol. Biol.">
        <title>Analysis of dinoflagellate mitochondrial protein sorting signals indicates a highly stable protein targeting system across eukaryotic diversity.</title>
        <authorList>
            <person name="Danne J.C."/>
            <person name="Waller R.F."/>
        </authorList>
    </citation>
    <scope>NUCLEOTIDE SEQUENCE</scope>
</reference>
<dbReference type="PRINTS" id="PR00459">
    <property type="entry name" value="ASPEROXIDASE"/>
</dbReference>
<protein>
    <recommendedName>
        <fullName evidence="11">Cytochrome c peroxidase, mitochondrial</fullName>
        <ecNumber evidence="10">1.11.1.5</ecNumber>
    </recommendedName>
</protein>
<keyword evidence="5" id="KW-0479">Metal-binding</keyword>
<dbReference type="InterPro" id="IPR002016">
    <property type="entry name" value="Haem_peroxidase"/>
</dbReference>
<dbReference type="PROSITE" id="PS00436">
    <property type="entry name" value="PEROXIDASE_2"/>
    <property type="match status" value="1"/>
</dbReference>
<dbReference type="Pfam" id="PF00141">
    <property type="entry name" value="peroxidase"/>
    <property type="match status" value="1"/>
</dbReference>
<keyword evidence="3 15" id="KW-0575">Peroxidase</keyword>
<dbReference type="GO" id="GO:0005758">
    <property type="term" value="C:mitochondrial intermembrane space"/>
    <property type="evidence" value="ECO:0007669"/>
    <property type="project" value="UniProtKB-SubCell"/>
</dbReference>
<dbReference type="InterPro" id="IPR002207">
    <property type="entry name" value="Peroxidase_I"/>
</dbReference>
<evidence type="ECO:0000256" key="1">
    <source>
        <dbReference type="ARBA" id="ARBA00004305"/>
    </source>
</evidence>
<dbReference type="GO" id="GO:0004130">
    <property type="term" value="F:cytochrome-c peroxidase activity"/>
    <property type="evidence" value="ECO:0007669"/>
    <property type="project" value="UniProtKB-EC"/>
</dbReference>
<dbReference type="GO" id="GO:0034599">
    <property type="term" value="P:cellular response to oxidative stress"/>
    <property type="evidence" value="ECO:0007669"/>
    <property type="project" value="InterPro"/>
</dbReference>
<accession>F2WQ86</accession>
<dbReference type="GO" id="GO:0042744">
    <property type="term" value="P:hydrogen peroxide catabolic process"/>
    <property type="evidence" value="ECO:0007669"/>
    <property type="project" value="TreeGrafter"/>
</dbReference>
<evidence type="ECO:0000256" key="5">
    <source>
        <dbReference type="ARBA" id="ARBA00022723"/>
    </source>
</evidence>
<dbReference type="GO" id="GO:0046872">
    <property type="term" value="F:metal ion binding"/>
    <property type="evidence" value="ECO:0007669"/>
    <property type="project" value="UniProtKB-KW"/>
</dbReference>
<evidence type="ECO:0000256" key="4">
    <source>
        <dbReference type="ARBA" id="ARBA00022617"/>
    </source>
</evidence>
<name>F2WQ86_KARVE</name>
<dbReference type="SMR" id="F2WQ86"/>
<comment type="subcellular location">
    <subcellularLocation>
        <location evidence="2">Mitochondrion intermembrane space</location>
    </subcellularLocation>
    <subcellularLocation>
        <location evidence="1">Mitochondrion matrix</location>
    </subcellularLocation>
</comment>
<dbReference type="EMBL" id="HQ199303">
    <property type="protein sequence ID" value="ADV91231.1"/>
    <property type="molecule type" value="mRNA"/>
</dbReference>
<comment type="catalytic activity">
    <reaction evidence="12">
        <text>2 Fe(II)-[cytochrome c] + H2O2 + 2 H(+) = 2 Fe(III)-[cytochrome c] + 2 H2O</text>
        <dbReference type="Rhea" id="RHEA:16581"/>
        <dbReference type="Rhea" id="RHEA-COMP:10350"/>
        <dbReference type="Rhea" id="RHEA-COMP:14399"/>
        <dbReference type="ChEBI" id="CHEBI:15377"/>
        <dbReference type="ChEBI" id="CHEBI:15378"/>
        <dbReference type="ChEBI" id="CHEBI:16240"/>
        <dbReference type="ChEBI" id="CHEBI:29033"/>
        <dbReference type="ChEBI" id="CHEBI:29034"/>
        <dbReference type="EC" id="1.11.1.5"/>
    </reaction>
</comment>
<dbReference type="GO" id="GO:0020037">
    <property type="term" value="F:heme binding"/>
    <property type="evidence" value="ECO:0007669"/>
    <property type="project" value="InterPro"/>
</dbReference>
<feature type="domain" description="Plant heme peroxidase family profile" evidence="14">
    <location>
        <begin position="136"/>
        <end position="348"/>
    </location>
</feature>
<keyword evidence="6" id="KW-0809">Transit peptide</keyword>
<dbReference type="GO" id="GO:0000302">
    <property type="term" value="P:response to reactive oxygen species"/>
    <property type="evidence" value="ECO:0007669"/>
    <property type="project" value="TreeGrafter"/>
</dbReference>
<organism evidence="15">
    <name type="scientific">Karlodinium veneficum</name>
    <name type="common">Dinoflagellate</name>
    <name type="synonym">Karlodinium micrum</name>
    <dbReference type="NCBI Taxonomy" id="407301"/>
    <lineage>
        <taxon>Eukaryota</taxon>
        <taxon>Sar</taxon>
        <taxon>Alveolata</taxon>
        <taxon>Dinophyceae</taxon>
        <taxon>Gymnodiniales</taxon>
        <taxon>Kareniaceae</taxon>
        <taxon>Karlodinium</taxon>
    </lineage>
</organism>
<dbReference type="FunFam" id="1.10.420.10:FF:000009">
    <property type="entry name" value="Ascorbate peroxidase"/>
    <property type="match status" value="1"/>
</dbReference>
<comment type="similarity">
    <text evidence="13">Belongs to the peroxidase family.</text>
</comment>
<dbReference type="PROSITE" id="PS50873">
    <property type="entry name" value="PEROXIDASE_4"/>
    <property type="match status" value="1"/>
</dbReference>
<keyword evidence="7" id="KW-0560">Oxidoreductase</keyword>
<keyword evidence="9" id="KW-0496">Mitochondrion</keyword>
<keyword evidence="4" id="KW-0349">Heme</keyword>
<evidence type="ECO:0000256" key="12">
    <source>
        <dbReference type="ARBA" id="ARBA00049265"/>
    </source>
</evidence>
<dbReference type="InterPro" id="IPR044831">
    <property type="entry name" value="Ccp1-like"/>
</dbReference>
<sequence length="348" mass="38137">MWARTFRRVAPAFGRAATSASRNLTAQPSSFWATGAALGVATSVAATYGLKESCGASVQCEASPDVDWTAVRKEIVALLDTDYTDSSYLGATPGPLFLRLAWHSSGTFCEKTKTGGSTGASMRFNPELGWGANAGLARAQELLEPVKKKFPNVSYSDLWIFAACVGIEEMGGNKVEFKPGRADKTNSRFSSACPAWTGATHKDGRLPSADMGDPRKTAAHLRDIFNRMGFDDKEIVCLSGAHGLGACHTENSGFWGPWTRAPTTISNEYYRELTENTWTMKMTHNGKPWTGPLQFEDPTGDLMMLPSDIVLLQDKDFRHHVEFYAKHEHFFLKDFSAVVSKLFHLGCA</sequence>
<dbReference type="Gene3D" id="1.10.420.10">
    <property type="entry name" value="Peroxidase, domain 2"/>
    <property type="match status" value="1"/>
</dbReference>
<evidence type="ECO:0000256" key="9">
    <source>
        <dbReference type="ARBA" id="ARBA00023128"/>
    </source>
</evidence>
<dbReference type="PANTHER" id="PTHR31356:SF58">
    <property type="entry name" value="CYTOCHROME C PEROXIDASE, MITOCHONDRIAL"/>
    <property type="match status" value="1"/>
</dbReference>
<dbReference type="InterPro" id="IPR010255">
    <property type="entry name" value="Haem_peroxidase_sf"/>
</dbReference>
<keyword evidence="8" id="KW-0408">Iron</keyword>
<dbReference type="InterPro" id="IPR019794">
    <property type="entry name" value="Peroxidases_AS"/>
</dbReference>
<dbReference type="PANTHER" id="PTHR31356">
    <property type="entry name" value="THYLAKOID LUMENAL 29 KDA PROTEIN, CHLOROPLASTIC-RELATED"/>
    <property type="match status" value="1"/>
</dbReference>
<proteinExistence type="evidence at transcript level"/>
<dbReference type="GO" id="GO:0005759">
    <property type="term" value="C:mitochondrial matrix"/>
    <property type="evidence" value="ECO:0007669"/>
    <property type="project" value="UniProtKB-SubCell"/>
</dbReference>